<evidence type="ECO:0000256" key="3">
    <source>
        <dbReference type="SAM" id="MobiDB-lite"/>
    </source>
</evidence>
<protein>
    <submittedName>
        <fullName evidence="6">Interferon-induced GTP-binding protein Mx1</fullName>
    </submittedName>
</protein>
<dbReference type="SMART" id="SM00053">
    <property type="entry name" value="DYNc"/>
    <property type="match status" value="1"/>
</dbReference>
<dbReference type="Gene3D" id="3.40.50.300">
    <property type="entry name" value="P-loop containing nucleotide triphosphate hydrolases"/>
    <property type="match status" value="1"/>
</dbReference>
<sequence>MAGREADIATSESLGDDTYSRTIDKLRELGIADLVSLPQLVVVGDQSSGKSSVLESVTGFAFPRAPELCTRYATQITCRRDDSESIHVSIIPSQDSNDDRKERLRAFVCSVKKDDVALANVFSKANEAMGLRGVKAGSVSGSAFSEDILKIEINGPKHQQHHLTVIDVPGIFRTATKDLTTDDDIVLVRNMVKRYIKDQRTIILAVIPCNVDIATQEVLTLANEVDREGIRTMGVLTKPDLATERATQQIVCELVEGKRHQLRLGYCVVKNRSADDEASTMKDRNASEKAFFAANPWARLKATKRVGVESLSTRLRDLLRDVSKKEFKNVTAEVHRMLQENQSELERMGPSRSQPGAQRQFLGQIASKFQDAARRARDGHYSGMAMFDNSPSLRLITRIVCLNEEFNEVFALRGHTRNFDGPAENEGIVDKQFKPIQLHAMDRKLASILKEVEYDCPKPIKDSLLNDIERVFNQSRGAELGSFGGAVLAQVFKEQSKKWKPLVLQHVSRAIIIVHNVIGHMLRSECPDRNTFEELHDNFLFPKLRVAYQRVMEHVQFLIDVGLSGQPYTLNHYFNSNLQMSQALRLQQAINKTVGPATNQFSDGGTSANTQTGSTSVLASSAQKGGGSSGAAGWWVPKVMLAKLTTNRSNAEQVREDIHDILHSYYKVARKRFVDVVLQQVIFHFLLDAWDGPLKIFSPDLVMGLDDRQLRIIAGEDSATQEKREHLTSVVENLKLAAEELTFGPK</sequence>
<dbReference type="FunFam" id="3.40.50.300:FF:001425">
    <property type="entry name" value="Dynamin GTPase, putative"/>
    <property type="match status" value="1"/>
</dbReference>
<dbReference type="InterPro" id="IPR045063">
    <property type="entry name" value="Dynamin_N"/>
</dbReference>
<gene>
    <name evidence="6" type="ORF">LX32DRAFT_678795</name>
</gene>
<dbReference type="Pfam" id="PF01031">
    <property type="entry name" value="Dynamin_M"/>
    <property type="match status" value="1"/>
</dbReference>
<dbReference type="GO" id="GO:0016020">
    <property type="term" value="C:membrane"/>
    <property type="evidence" value="ECO:0007669"/>
    <property type="project" value="TreeGrafter"/>
</dbReference>
<reference evidence="6" key="1">
    <citation type="submission" date="2021-06" db="EMBL/GenBank/DDBJ databases">
        <title>Comparative genomics, transcriptomics and evolutionary studies reveal genomic signatures of adaptation to plant cell wall in hemibiotrophic fungi.</title>
        <authorList>
            <consortium name="DOE Joint Genome Institute"/>
            <person name="Baroncelli R."/>
            <person name="Diaz J.F."/>
            <person name="Benocci T."/>
            <person name="Peng M."/>
            <person name="Battaglia E."/>
            <person name="Haridas S."/>
            <person name="Andreopoulos W."/>
            <person name="Labutti K."/>
            <person name="Pangilinan J."/>
            <person name="Floch G.L."/>
            <person name="Makela M.R."/>
            <person name="Henrissat B."/>
            <person name="Grigoriev I.V."/>
            <person name="Crouch J.A."/>
            <person name="De Vries R.P."/>
            <person name="Sukno S.A."/>
            <person name="Thon M.R."/>
        </authorList>
    </citation>
    <scope>NUCLEOTIDE SEQUENCE</scope>
    <source>
        <strain evidence="6">MAFF235873</strain>
    </source>
</reference>
<dbReference type="InterPro" id="IPR027417">
    <property type="entry name" value="P-loop_NTPase"/>
</dbReference>
<keyword evidence="2" id="KW-0342">GTP-binding</keyword>
<evidence type="ECO:0000256" key="2">
    <source>
        <dbReference type="ARBA" id="ARBA00023134"/>
    </source>
</evidence>
<dbReference type="GO" id="GO:0003924">
    <property type="term" value="F:GTPase activity"/>
    <property type="evidence" value="ECO:0007669"/>
    <property type="project" value="InterPro"/>
</dbReference>
<dbReference type="GO" id="GO:0005525">
    <property type="term" value="F:GTP binding"/>
    <property type="evidence" value="ECO:0007669"/>
    <property type="project" value="InterPro"/>
</dbReference>
<dbReference type="EMBL" id="MU842811">
    <property type="protein sequence ID" value="KAK2035020.1"/>
    <property type="molecule type" value="Genomic_DNA"/>
</dbReference>
<feature type="domain" description="Dynamin-type G" evidence="5">
    <location>
        <begin position="34"/>
        <end position="328"/>
    </location>
</feature>
<accession>A0AAD9HTS1</accession>
<dbReference type="PANTHER" id="PTHR11566">
    <property type="entry name" value="DYNAMIN"/>
    <property type="match status" value="1"/>
</dbReference>
<dbReference type="GO" id="GO:0048312">
    <property type="term" value="P:intracellular distribution of mitochondria"/>
    <property type="evidence" value="ECO:0007669"/>
    <property type="project" value="TreeGrafter"/>
</dbReference>
<dbReference type="InterPro" id="IPR030381">
    <property type="entry name" value="G_DYNAMIN_dom"/>
</dbReference>
<dbReference type="InterPro" id="IPR022812">
    <property type="entry name" value="Dynamin"/>
</dbReference>
<dbReference type="SUPFAM" id="SSF52540">
    <property type="entry name" value="P-loop containing nucleoside triphosphate hydrolases"/>
    <property type="match status" value="1"/>
</dbReference>
<dbReference type="InterPro" id="IPR020850">
    <property type="entry name" value="GED_dom"/>
</dbReference>
<dbReference type="GO" id="GO:0005874">
    <property type="term" value="C:microtubule"/>
    <property type="evidence" value="ECO:0007669"/>
    <property type="project" value="TreeGrafter"/>
</dbReference>
<dbReference type="GO" id="GO:0005739">
    <property type="term" value="C:mitochondrion"/>
    <property type="evidence" value="ECO:0007669"/>
    <property type="project" value="TreeGrafter"/>
</dbReference>
<evidence type="ECO:0000256" key="1">
    <source>
        <dbReference type="ARBA" id="ARBA00022741"/>
    </source>
</evidence>
<keyword evidence="1" id="KW-0547">Nucleotide-binding</keyword>
<dbReference type="PRINTS" id="PR00195">
    <property type="entry name" value="DYNAMIN"/>
</dbReference>
<dbReference type="GO" id="GO:0006897">
    <property type="term" value="P:endocytosis"/>
    <property type="evidence" value="ECO:0007669"/>
    <property type="project" value="TreeGrafter"/>
</dbReference>
<dbReference type="GO" id="GO:0000266">
    <property type="term" value="P:mitochondrial fission"/>
    <property type="evidence" value="ECO:0007669"/>
    <property type="project" value="TreeGrafter"/>
</dbReference>
<dbReference type="InterPro" id="IPR000375">
    <property type="entry name" value="Dynamin_stalk"/>
</dbReference>
<dbReference type="PROSITE" id="PS51388">
    <property type="entry name" value="GED"/>
    <property type="match status" value="1"/>
</dbReference>
<dbReference type="InterPro" id="IPR001401">
    <property type="entry name" value="Dynamin_GTPase"/>
</dbReference>
<dbReference type="Proteomes" id="UP001232148">
    <property type="component" value="Unassembled WGS sequence"/>
</dbReference>
<evidence type="ECO:0000259" key="5">
    <source>
        <dbReference type="PROSITE" id="PS51718"/>
    </source>
</evidence>
<dbReference type="GO" id="GO:0008017">
    <property type="term" value="F:microtubule binding"/>
    <property type="evidence" value="ECO:0007669"/>
    <property type="project" value="TreeGrafter"/>
</dbReference>
<feature type="compositionally biased region" description="Polar residues" evidence="3">
    <location>
        <begin position="597"/>
        <end position="618"/>
    </location>
</feature>
<name>A0AAD9HTS1_9PEZI</name>
<dbReference type="GO" id="GO:0016559">
    <property type="term" value="P:peroxisome fission"/>
    <property type="evidence" value="ECO:0007669"/>
    <property type="project" value="TreeGrafter"/>
</dbReference>
<organism evidence="6 7">
    <name type="scientific">Colletotrichum zoysiae</name>
    <dbReference type="NCBI Taxonomy" id="1216348"/>
    <lineage>
        <taxon>Eukaryota</taxon>
        <taxon>Fungi</taxon>
        <taxon>Dikarya</taxon>
        <taxon>Ascomycota</taxon>
        <taxon>Pezizomycotina</taxon>
        <taxon>Sordariomycetes</taxon>
        <taxon>Hypocreomycetidae</taxon>
        <taxon>Glomerellales</taxon>
        <taxon>Glomerellaceae</taxon>
        <taxon>Colletotrichum</taxon>
        <taxon>Colletotrichum graminicola species complex</taxon>
    </lineage>
</organism>
<dbReference type="Pfam" id="PF00350">
    <property type="entry name" value="Dynamin_N"/>
    <property type="match status" value="1"/>
</dbReference>
<dbReference type="AlphaFoldDB" id="A0AAD9HTS1"/>
<comment type="caution">
    <text evidence="6">The sequence shown here is derived from an EMBL/GenBank/DDBJ whole genome shotgun (WGS) entry which is preliminary data.</text>
</comment>
<proteinExistence type="predicted"/>
<evidence type="ECO:0000313" key="7">
    <source>
        <dbReference type="Proteomes" id="UP001232148"/>
    </source>
</evidence>
<keyword evidence="7" id="KW-1185">Reference proteome</keyword>
<dbReference type="CDD" id="cd08771">
    <property type="entry name" value="DLP_1"/>
    <property type="match status" value="1"/>
</dbReference>
<evidence type="ECO:0000259" key="4">
    <source>
        <dbReference type="PROSITE" id="PS51388"/>
    </source>
</evidence>
<feature type="region of interest" description="Disordered" evidence="3">
    <location>
        <begin position="597"/>
        <end position="630"/>
    </location>
</feature>
<evidence type="ECO:0000313" key="6">
    <source>
        <dbReference type="EMBL" id="KAK2035020.1"/>
    </source>
</evidence>
<dbReference type="PROSITE" id="PS51718">
    <property type="entry name" value="G_DYNAMIN_2"/>
    <property type="match status" value="1"/>
</dbReference>
<feature type="domain" description="GED" evidence="4">
    <location>
        <begin position="655"/>
        <end position="746"/>
    </location>
</feature>
<dbReference type="PANTHER" id="PTHR11566:SF215">
    <property type="entry name" value="DYNAMIN GTPASE"/>
    <property type="match status" value="1"/>
</dbReference>